<reference evidence="2 3" key="1">
    <citation type="journal article" date="2018" name="Front. Microbiol.">
        <title>Novel Insights Into Bacterial Dimethylsulfoniopropionate Catabolism in the East China Sea.</title>
        <authorList>
            <person name="Liu J."/>
            <person name="Liu J."/>
            <person name="Zhang S.H."/>
            <person name="Liang J."/>
            <person name="Lin H."/>
            <person name="Song D."/>
            <person name="Yang G.P."/>
            <person name="Todd J.D."/>
            <person name="Zhang X.H."/>
        </authorList>
    </citation>
    <scope>NUCLEOTIDE SEQUENCE [LARGE SCALE GENOMIC DNA]</scope>
    <source>
        <strain evidence="2 3">ZYFD042</strain>
    </source>
</reference>
<dbReference type="EMBL" id="RBZY01000018">
    <property type="protein sequence ID" value="RWR20033.1"/>
    <property type="molecule type" value="Genomic_DNA"/>
</dbReference>
<comment type="caution">
    <text evidence="2">The sequence shown here is derived from an EMBL/GenBank/DDBJ whole genome shotgun (WGS) entry which is preliminary data.</text>
</comment>
<evidence type="ECO:0000256" key="1">
    <source>
        <dbReference type="SAM" id="Phobius"/>
    </source>
</evidence>
<proteinExistence type="predicted"/>
<feature type="transmembrane region" description="Helical" evidence="1">
    <location>
        <begin position="215"/>
        <end position="236"/>
    </location>
</feature>
<name>A0A443JHV4_9MICO</name>
<feature type="transmembrane region" description="Helical" evidence="1">
    <location>
        <begin position="189"/>
        <end position="209"/>
    </location>
</feature>
<feature type="transmembrane region" description="Helical" evidence="1">
    <location>
        <begin position="71"/>
        <end position="98"/>
    </location>
</feature>
<feature type="transmembrane region" description="Helical" evidence="1">
    <location>
        <begin position="110"/>
        <end position="139"/>
    </location>
</feature>
<organism evidence="2 3">
    <name type="scientific">Microbacterium enclense</name>
    <dbReference type="NCBI Taxonomy" id="993073"/>
    <lineage>
        <taxon>Bacteria</taxon>
        <taxon>Bacillati</taxon>
        <taxon>Actinomycetota</taxon>
        <taxon>Actinomycetes</taxon>
        <taxon>Micrococcales</taxon>
        <taxon>Microbacteriaceae</taxon>
        <taxon>Microbacterium</taxon>
    </lineage>
</organism>
<sequence>MTTLTAVARRGASPLDVLRLHFSQRGLLLRTPPLIMLVVFALTVVFAVIFFRMGSVPGSSEWVQNSRSNAAVFWALPGFFGWLGVQTVSLTFPLALSLGTSRRTFVVGTVLTHVAISLYVTAMLLVLLGIELATGHWFFHIYMTDVWILGAGDPFQLAATSFLATLMVLSVGGAFAAAWVRFGALGPTALAAALVLVLGIVAILLIPLAAAFQPWWVALAAGIAIVLAVLGQYMLLRRATVR</sequence>
<keyword evidence="1" id="KW-1133">Transmembrane helix</keyword>
<dbReference type="Proteomes" id="UP000285970">
    <property type="component" value="Unassembled WGS sequence"/>
</dbReference>
<evidence type="ECO:0000313" key="3">
    <source>
        <dbReference type="Proteomes" id="UP000285970"/>
    </source>
</evidence>
<dbReference type="AlphaFoldDB" id="A0A443JHV4"/>
<feature type="transmembrane region" description="Helical" evidence="1">
    <location>
        <begin position="159"/>
        <end position="182"/>
    </location>
</feature>
<dbReference type="OrthoDB" id="3724330at2"/>
<accession>A0A443JHV4</accession>
<keyword evidence="1" id="KW-0812">Transmembrane</keyword>
<dbReference type="RefSeq" id="WP_128217331.1">
    <property type="nucleotide sequence ID" value="NZ_RBZY01000018.1"/>
</dbReference>
<protein>
    <submittedName>
        <fullName evidence="2">Uncharacterized protein</fullName>
    </submittedName>
</protein>
<feature type="transmembrane region" description="Helical" evidence="1">
    <location>
        <begin position="27"/>
        <end position="51"/>
    </location>
</feature>
<evidence type="ECO:0000313" key="2">
    <source>
        <dbReference type="EMBL" id="RWR20033.1"/>
    </source>
</evidence>
<gene>
    <name evidence="2" type="ORF">D8Y23_06420</name>
</gene>
<keyword evidence="1" id="KW-0472">Membrane</keyword>